<feature type="region of interest" description="Disordered" evidence="1">
    <location>
        <begin position="30"/>
        <end position="51"/>
    </location>
</feature>
<feature type="chain" id="PRO_5018262790" evidence="2">
    <location>
        <begin position="26"/>
        <end position="100"/>
    </location>
</feature>
<keyword evidence="4" id="KW-1185">Reference proteome</keyword>
<dbReference type="AlphaFoldDB" id="A0A3L6QTL5"/>
<dbReference type="Proteomes" id="UP000275267">
    <property type="component" value="Unassembled WGS sequence"/>
</dbReference>
<comment type="caution">
    <text evidence="3">The sequence shown here is derived from an EMBL/GenBank/DDBJ whole genome shotgun (WGS) entry which is preliminary data.</text>
</comment>
<organism evidence="3 4">
    <name type="scientific">Panicum miliaceum</name>
    <name type="common">Proso millet</name>
    <name type="synonym">Broomcorn millet</name>
    <dbReference type="NCBI Taxonomy" id="4540"/>
    <lineage>
        <taxon>Eukaryota</taxon>
        <taxon>Viridiplantae</taxon>
        <taxon>Streptophyta</taxon>
        <taxon>Embryophyta</taxon>
        <taxon>Tracheophyta</taxon>
        <taxon>Spermatophyta</taxon>
        <taxon>Magnoliopsida</taxon>
        <taxon>Liliopsida</taxon>
        <taxon>Poales</taxon>
        <taxon>Poaceae</taxon>
        <taxon>PACMAD clade</taxon>
        <taxon>Panicoideae</taxon>
        <taxon>Panicodae</taxon>
        <taxon>Paniceae</taxon>
        <taxon>Panicinae</taxon>
        <taxon>Panicum</taxon>
        <taxon>Panicum sect. Panicum</taxon>
    </lineage>
</organism>
<proteinExistence type="predicted"/>
<dbReference type="EMBL" id="PQIB02000011">
    <property type="protein sequence ID" value="RLM87167.1"/>
    <property type="molecule type" value="Genomic_DNA"/>
</dbReference>
<sequence length="100" mass="10707">MRMAINTVLFRALAIVYFVRHRCRGHGGRTVLPSHGSGAREDRLQAAGGSSREVEVEVKSAHSTLYCAGLNAGRHRAAPVAGIGNDASRIKQIAMVKQAL</sequence>
<feature type="signal peptide" evidence="2">
    <location>
        <begin position="1"/>
        <end position="25"/>
    </location>
</feature>
<accession>A0A3L6QTL5</accession>
<reference evidence="4" key="1">
    <citation type="journal article" date="2019" name="Nat. Commun.">
        <title>The genome of broomcorn millet.</title>
        <authorList>
            <person name="Zou C."/>
            <person name="Miki D."/>
            <person name="Li D."/>
            <person name="Tang Q."/>
            <person name="Xiao L."/>
            <person name="Rajput S."/>
            <person name="Deng P."/>
            <person name="Jia W."/>
            <person name="Huang R."/>
            <person name="Zhang M."/>
            <person name="Sun Y."/>
            <person name="Hu J."/>
            <person name="Fu X."/>
            <person name="Schnable P.S."/>
            <person name="Li F."/>
            <person name="Zhang H."/>
            <person name="Feng B."/>
            <person name="Zhu X."/>
            <person name="Liu R."/>
            <person name="Schnable J.C."/>
            <person name="Zhu J.-K."/>
            <person name="Zhang H."/>
        </authorList>
    </citation>
    <scope>NUCLEOTIDE SEQUENCE [LARGE SCALE GENOMIC DNA]</scope>
</reference>
<keyword evidence="2" id="KW-0732">Signal</keyword>
<evidence type="ECO:0000256" key="1">
    <source>
        <dbReference type="SAM" id="MobiDB-lite"/>
    </source>
</evidence>
<evidence type="ECO:0000313" key="4">
    <source>
        <dbReference type="Proteomes" id="UP000275267"/>
    </source>
</evidence>
<name>A0A3L6QTL5_PANMI</name>
<gene>
    <name evidence="3" type="ORF">C2845_PM04G09550</name>
</gene>
<protein>
    <submittedName>
        <fullName evidence="3">Kinase-like protein TMKL1</fullName>
    </submittedName>
</protein>
<evidence type="ECO:0000256" key="2">
    <source>
        <dbReference type="SAM" id="SignalP"/>
    </source>
</evidence>
<evidence type="ECO:0000313" key="3">
    <source>
        <dbReference type="EMBL" id="RLM87167.1"/>
    </source>
</evidence>
<dbReference type="GO" id="GO:0016301">
    <property type="term" value="F:kinase activity"/>
    <property type="evidence" value="ECO:0007669"/>
    <property type="project" value="UniProtKB-KW"/>
</dbReference>